<feature type="domain" description="HTH cro/C1-type" evidence="1">
    <location>
        <begin position="5"/>
        <end position="59"/>
    </location>
</feature>
<comment type="caution">
    <text evidence="2">The sequence shown here is derived from an EMBL/GenBank/DDBJ whole genome shotgun (WGS) entry which is preliminary data.</text>
</comment>
<dbReference type="RefSeq" id="WP_068586965.1">
    <property type="nucleotide sequence ID" value="NZ_FTNK01000005.1"/>
</dbReference>
<dbReference type="CDD" id="cd00093">
    <property type="entry name" value="HTH_XRE"/>
    <property type="match status" value="1"/>
</dbReference>
<evidence type="ECO:0000259" key="1">
    <source>
        <dbReference type="PROSITE" id="PS50943"/>
    </source>
</evidence>
<keyword evidence="3" id="KW-1185">Reference proteome</keyword>
<sequence length="63" mass="7135">MIKRIGEVRTDCGYTIQEVAAYVNVPEKTLIEYEINADEMPILTATKLLKLYKVSASSVRFNP</sequence>
<protein>
    <submittedName>
        <fullName evidence="2">Helix-turn-helix</fullName>
    </submittedName>
</protein>
<dbReference type="SUPFAM" id="SSF47413">
    <property type="entry name" value="lambda repressor-like DNA-binding domains"/>
    <property type="match status" value="1"/>
</dbReference>
<dbReference type="Proteomes" id="UP000186666">
    <property type="component" value="Unassembled WGS sequence"/>
</dbReference>
<reference evidence="2 3" key="1">
    <citation type="submission" date="2017-01" db="EMBL/GenBank/DDBJ databases">
        <authorList>
            <person name="Varghese N."/>
            <person name="Submissions S."/>
        </authorList>
    </citation>
    <scope>NUCLEOTIDE SEQUENCE [LARGE SCALE GENOMIC DNA]</scope>
    <source>
        <strain evidence="2 3">ATCC 23464</strain>
    </source>
</reference>
<dbReference type="Pfam" id="PF01381">
    <property type="entry name" value="HTH_3"/>
    <property type="match status" value="1"/>
</dbReference>
<dbReference type="EMBL" id="FTNK01000005">
    <property type="protein sequence ID" value="SIQ94146.1"/>
    <property type="molecule type" value="Genomic_DNA"/>
</dbReference>
<dbReference type="InterPro" id="IPR010982">
    <property type="entry name" value="Lambda_DNA-bd_dom_sf"/>
</dbReference>
<dbReference type="InterPro" id="IPR001387">
    <property type="entry name" value="Cro/C1-type_HTH"/>
</dbReference>
<organism evidence="2 3">
    <name type="scientific">Paenibacillus macquariensis</name>
    <dbReference type="NCBI Taxonomy" id="948756"/>
    <lineage>
        <taxon>Bacteria</taxon>
        <taxon>Bacillati</taxon>
        <taxon>Bacillota</taxon>
        <taxon>Bacilli</taxon>
        <taxon>Bacillales</taxon>
        <taxon>Paenibacillaceae</taxon>
        <taxon>Paenibacillus</taxon>
    </lineage>
</organism>
<gene>
    <name evidence="2" type="ORF">SAMN05421578_105151</name>
</gene>
<evidence type="ECO:0000313" key="2">
    <source>
        <dbReference type="EMBL" id="SIQ94146.1"/>
    </source>
</evidence>
<accession>A0ABY1JXJ6</accession>
<dbReference type="PROSITE" id="PS50943">
    <property type="entry name" value="HTH_CROC1"/>
    <property type="match status" value="1"/>
</dbReference>
<evidence type="ECO:0000313" key="3">
    <source>
        <dbReference type="Proteomes" id="UP000186666"/>
    </source>
</evidence>
<proteinExistence type="predicted"/>
<dbReference type="Gene3D" id="1.10.260.40">
    <property type="entry name" value="lambda repressor-like DNA-binding domains"/>
    <property type="match status" value="1"/>
</dbReference>
<name>A0ABY1JXJ6_9BACL</name>